<comment type="caution">
    <text evidence="2">The sequence shown here is derived from an EMBL/GenBank/DDBJ whole genome shotgun (WGS) entry which is preliminary data.</text>
</comment>
<name>A0A8K0WJU0_9HYPO</name>
<gene>
    <name evidence="2" type="ORF">B0I35DRAFT_445205</name>
</gene>
<organism evidence="2 3">
    <name type="scientific">Stachybotrys elegans</name>
    <dbReference type="NCBI Taxonomy" id="80388"/>
    <lineage>
        <taxon>Eukaryota</taxon>
        <taxon>Fungi</taxon>
        <taxon>Dikarya</taxon>
        <taxon>Ascomycota</taxon>
        <taxon>Pezizomycotina</taxon>
        <taxon>Sordariomycetes</taxon>
        <taxon>Hypocreomycetidae</taxon>
        <taxon>Hypocreales</taxon>
        <taxon>Stachybotryaceae</taxon>
        <taxon>Stachybotrys</taxon>
    </lineage>
</organism>
<protein>
    <submittedName>
        <fullName evidence="2">Heterokaryon incompatibility protein-domain-containing protein</fullName>
    </submittedName>
</protein>
<accession>A0A8K0WJU0</accession>
<dbReference type="PANTHER" id="PTHR24148">
    <property type="entry name" value="ANKYRIN REPEAT DOMAIN-CONTAINING PROTEIN 39 HOMOLOG-RELATED"/>
    <property type="match status" value="1"/>
</dbReference>
<feature type="domain" description="Heterokaryon incompatibility" evidence="1">
    <location>
        <begin position="65"/>
        <end position="202"/>
    </location>
</feature>
<dbReference type="PANTHER" id="PTHR24148:SF73">
    <property type="entry name" value="HET DOMAIN PROTEIN (AFU_ORTHOLOGUE AFUA_8G01020)"/>
    <property type="match status" value="1"/>
</dbReference>
<dbReference type="Pfam" id="PF06985">
    <property type="entry name" value="HET"/>
    <property type="match status" value="1"/>
</dbReference>
<sequence>MNNILDLWRNVPHNILQSDDGPSYQYSAIGPDEIRVISLHPGHARDKISLSLESRSAAEAPKRGYAAVSYVWGNPKLNESVQCNERPLSVTSSVVEVLKRLRDHQDSVDLWIDAICINQQDVPERNHQISLMKEIYAKASKVLIWTGQHDSNTFAAFSYLESLSDKKKPKGHDFAEFETRMLAHVSAFIGRAWFRRAWTFQELCLARDAQVLCGEYEIGWATIATAFETLESRGLSQGVFRDAADCLAVSSRFYGKNLAGERPSLSVFLPLTRNLQAMDPRDKIFALLGLAHTHNLLDVGPNYNLSVAEVYTRYARAMIIQEQGLSILSSVMTGYQGKDLPSWVPDWRLPRRTAYLYGFDWPEKADFYNINMGQPGKHVLKPPPGNKLILRGARLCTVKSVYRGNKLIKALMNGESLSAAPVTGWNTFLPLFKRLLDSLSLPQTYQQTGEKPSLALLRTLSTNHLPSPEMITAFVKKTIKSISHYNDTNPRLVSPELKSKLEEAVKKCNQAYAKETDGGVLDLESFLYLCELAIDVLGYKVPKPRLSFSGTIGQRIFGTKTGHSVADYIASMAKTFLHNRIIFKTDNGLIGLGPDRLAAGDQVWDLLGGSVPFILRDASKKQQGKK</sequence>
<dbReference type="AlphaFoldDB" id="A0A8K0WJU0"/>
<dbReference type="InterPro" id="IPR010730">
    <property type="entry name" value="HET"/>
</dbReference>
<dbReference type="EMBL" id="JAGPNK010000023">
    <property type="protein sequence ID" value="KAH7304422.1"/>
    <property type="molecule type" value="Genomic_DNA"/>
</dbReference>
<evidence type="ECO:0000313" key="2">
    <source>
        <dbReference type="EMBL" id="KAH7304422.1"/>
    </source>
</evidence>
<evidence type="ECO:0000313" key="3">
    <source>
        <dbReference type="Proteomes" id="UP000813444"/>
    </source>
</evidence>
<dbReference type="Proteomes" id="UP000813444">
    <property type="component" value="Unassembled WGS sequence"/>
</dbReference>
<reference evidence="2" key="1">
    <citation type="journal article" date="2021" name="Nat. Commun.">
        <title>Genetic determinants of endophytism in the Arabidopsis root mycobiome.</title>
        <authorList>
            <person name="Mesny F."/>
            <person name="Miyauchi S."/>
            <person name="Thiergart T."/>
            <person name="Pickel B."/>
            <person name="Atanasova L."/>
            <person name="Karlsson M."/>
            <person name="Huettel B."/>
            <person name="Barry K.W."/>
            <person name="Haridas S."/>
            <person name="Chen C."/>
            <person name="Bauer D."/>
            <person name="Andreopoulos W."/>
            <person name="Pangilinan J."/>
            <person name="LaButti K."/>
            <person name="Riley R."/>
            <person name="Lipzen A."/>
            <person name="Clum A."/>
            <person name="Drula E."/>
            <person name="Henrissat B."/>
            <person name="Kohler A."/>
            <person name="Grigoriev I.V."/>
            <person name="Martin F.M."/>
            <person name="Hacquard S."/>
        </authorList>
    </citation>
    <scope>NUCLEOTIDE SEQUENCE</scope>
    <source>
        <strain evidence="2">MPI-CAGE-CH-0235</strain>
    </source>
</reference>
<dbReference type="OrthoDB" id="2157530at2759"/>
<dbReference type="InterPro" id="IPR052895">
    <property type="entry name" value="HetReg/Transcr_Mod"/>
</dbReference>
<keyword evidence="3" id="KW-1185">Reference proteome</keyword>
<evidence type="ECO:0000259" key="1">
    <source>
        <dbReference type="Pfam" id="PF06985"/>
    </source>
</evidence>
<proteinExistence type="predicted"/>